<dbReference type="RefSeq" id="WP_310770437.1">
    <property type="nucleotide sequence ID" value="NZ_CP134050.1"/>
</dbReference>
<reference evidence="1 2" key="1">
    <citation type="submission" date="2023-09" db="EMBL/GenBank/DDBJ databases">
        <title>Complete Genome and Methylome dissection of Bacillus brevis NEB573 original source of BbsI restriction endonuclease.</title>
        <authorList>
            <person name="Fomenkov A."/>
            <person name="Roberts R.D."/>
        </authorList>
    </citation>
    <scope>NUCLEOTIDE SEQUENCE [LARGE SCALE GENOMIC DNA]</scope>
    <source>
        <strain evidence="1 2">NEB573</strain>
    </source>
</reference>
<evidence type="ECO:0000313" key="1">
    <source>
        <dbReference type="EMBL" id="WNC16080.1"/>
    </source>
</evidence>
<organism evidence="1 2">
    <name type="scientific">Brevibacillus brevis</name>
    <name type="common">Bacillus brevis</name>
    <dbReference type="NCBI Taxonomy" id="1393"/>
    <lineage>
        <taxon>Bacteria</taxon>
        <taxon>Bacillati</taxon>
        <taxon>Bacillota</taxon>
        <taxon>Bacilli</taxon>
        <taxon>Bacillales</taxon>
        <taxon>Paenibacillaceae</taxon>
        <taxon>Brevibacillus</taxon>
    </lineage>
</organism>
<sequence length="65" mass="7344">MPNLVYSARGSEVETVIIDGQIIMEDRKLLTVDEKQPFEQCRRQQRASALALVTILRQPAVTSTK</sequence>
<protein>
    <recommendedName>
        <fullName evidence="3">Amidohydrolase-related domain-containing protein</fullName>
    </recommendedName>
</protein>
<proteinExistence type="predicted"/>
<dbReference type="SUPFAM" id="SSF51338">
    <property type="entry name" value="Composite domain of metallo-dependent hydrolases"/>
    <property type="match status" value="1"/>
</dbReference>
<accession>A0ABY9T7K3</accession>
<dbReference type="Proteomes" id="UP001256827">
    <property type="component" value="Chromosome"/>
</dbReference>
<name>A0ABY9T7K3_BREBE</name>
<dbReference type="InterPro" id="IPR011059">
    <property type="entry name" value="Metal-dep_hydrolase_composite"/>
</dbReference>
<evidence type="ECO:0008006" key="3">
    <source>
        <dbReference type="Google" id="ProtNLM"/>
    </source>
</evidence>
<dbReference type="Gene3D" id="2.30.40.10">
    <property type="entry name" value="Urease, subunit C, domain 1"/>
    <property type="match status" value="1"/>
</dbReference>
<dbReference type="EMBL" id="CP134050">
    <property type="protein sequence ID" value="WNC16080.1"/>
    <property type="molecule type" value="Genomic_DNA"/>
</dbReference>
<gene>
    <name evidence="1" type="ORF">RGB73_07115</name>
</gene>
<evidence type="ECO:0000313" key="2">
    <source>
        <dbReference type="Proteomes" id="UP001256827"/>
    </source>
</evidence>
<keyword evidence="2" id="KW-1185">Reference proteome</keyword>